<gene>
    <name evidence="12" type="ORF">MNBD_GAMMA06-703</name>
</gene>
<evidence type="ECO:0000256" key="2">
    <source>
        <dbReference type="ARBA" id="ARBA00008226"/>
    </source>
</evidence>
<evidence type="ECO:0000256" key="6">
    <source>
        <dbReference type="ARBA" id="ARBA00022741"/>
    </source>
</evidence>
<dbReference type="GO" id="GO:0006420">
    <property type="term" value="P:arginyl-tRNA aminoacylation"/>
    <property type="evidence" value="ECO:0007669"/>
    <property type="project" value="InterPro"/>
</dbReference>
<feature type="domain" description="DALR anticodon binding" evidence="11">
    <location>
        <begin position="592"/>
        <end position="695"/>
    </location>
</feature>
<dbReference type="GO" id="GO:0006426">
    <property type="term" value="P:glycyl-tRNA aminoacylation"/>
    <property type="evidence" value="ECO:0007669"/>
    <property type="project" value="InterPro"/>
</dbReference>
<organism evidence="12">
    <name type="scientific">hydrothermal vent metagenome</name>
    <dbReference type="NCBI Taxonomy" id="652676"/>
    <lineage>
        <taxon>unclassified sequences</taxon>
        <taxon>metagenomes</taxon>
        <taxon>ecological metagenomes</taxon>
    </lineage>
</organism>
<evidence type="ECO:0000256" key="4">
    <source>
        <dbReference type="ARBA" id="ARBA00022490"/>
    </source>
</evidence>
<dbReference type="Pfam" id="PF02092">
    <property type="entry name" value="tRNA_synt_2f"/>
    <property type="match status" value="1"/>
</dbReference>
<dbReference type="PANTHER" id="PTHR30075:SF2">
    <property type="entry name" value="GLYCINE--TRNA LIGASE, CHLOROPLASTIC_MITOCHONDRIAL 2"/>
    <property type="match status" value="1"/>
</dbReference>
<evidence type="ECO:0000256" key="8">
    <source>
        <dbReference type="ARBA" id="ARBA00022917"/>
    </source>
</evidence>
<keyword evidence="8" id="KW-0648">Protein biosynthesis</keyword>
<dbReference type="EMBL" id="UOFD01000063">
    <property type="protein sequence ID" value="VAW53448.1"/>
    <property type="molecule type" value="Genomic_DNA"/>
</dbReference>
<keyword evidence="4" id="KW-0963">Cytoplasm</keyword>
<dbReference type="GO" id="GO:0005524">
    <property type="term" value="F:ATP binding"/>
    <property type="evidence" value="ECO:0007669"/>
    <property type="project" value="UniProtKB-KW"/>
</dbReference>
<dbReference type="PANTHER" id="PTHR30075">
    <property type="entry name" value="GLYCYL-TRNA SYNTHETASE"/>
    <property type="match status" value="1"/>
</dbReference>
<keyword evidence="7" id="KW-0067">ATP-binding</keyword>
<comment type="similarity">
    <text evidence="2">Belongs to the class-II aminoacyl-tRNA synthetase family.</text>
</comment>
<evidence type="ECO:0000259" key="11">
    <source>
        <dbReference type="SMART" id="SM00836"/>
    </source>
</evidence>
<comment type="subcellular location">
    <subcellularLocation>
        <location evidence="1">Cytoplasm</location>
    </subcellularLocation>
</comment>
<sequence length="696" mass="77058">MSNDCKDLLIELGTEELPPKALKKLSNAFTTGIVDGLKKAGFEINDVESFAAPRRLAVLIKNIAAAQPDRDVERKGPALKAAYDADGNATKAVMGFAKSCGVEVADLQQQETDKGVWLIFKATEKGKVLSVLIEDIINQSLAKLPIPKRMRWGNNNAEFVRPAHWLVLMFGEEVIDAEVLGLKSSAQTFGHRFHAPAAITLKTASDYSEKLLSQGFVIADFKQRKEKIKQQVIAAVQSLTIQLPKGEAIIDEELLDEVTALNEWPIAVAGEFDEVYLDVPDEALIKTMQDNQKYFPVKDSSGNLRNYFITISNIDSKSPEKVKQGNERVVHPRLADAKFFWEQDQKQPLESFNAALEKVVFQKKLGSLAEKTQRVTKLASFIAEQLNANIEYVRRAALLSKSDLMTDMVGEFASLQGIMGKRYAQKAGEADEVAEALDEQYKPRGASDDTASTVTGQILSISDKLDTLVGIFAIGQKPTGEKDPYALRRASLGILRTIIERQLDLDLKQLIAESAKLLKDKVDATKVEADVFEYIIERLRAYYLDRNITADVFDAVSALSPSQPLDFDKRIKAVSAFCELAEAQSLAAANKRVGNILKKSAVNKTVTVDKRLLSEDAEKKLFETLNTLSQTVEPMFDAGDYEAALSKLSSLRDPVDAFFDSVMVMADDEAIKNNRIALLNTMNQLFLRAADLSRLH</sequence>
<evidence type="ECO:0000256" key="10">
    <source>
        <dbReference type="ARBA" id="ARBA00047937"/>
    </source>
</evidence>
<proteinExistence type="inferred from homology"/>
<keyword evidence="9 12" id="KW-0030">Aminoacyl-tRNA synthetase</keyword>
<keyword evidence="5 12" id="KW-0436">Ligase</keyword>
<dbReference type="InterPro" id="IPR006194">
    <property type="entry name" value="Gly-tRNA-synth_heterodimer"/>
</dbReference>
<dbReference type="EC" id="6.1.1.14" evidence="3"/>
<evidence type="ECO:0000256" key="1">
    <source>
        <dbReference type="ARBA" id="ARBA00004496"/>
    </source>
</evidence>
<dbReference type="AlphaFoldDB" id="A0A3B0WBT5"/>
<dbReference type="GO" id="GO:0004814">
    <property type="term" value="F:arginine-tRNA ligase activity"/>
    <property type="evidence" value="ECO:0007669"/>
    <property type="project" value="InterPro"/>
</dbReference>
<dbReference type="NCBIfam" id="TIGR00211">
    <property type="entry name" value="glyS"/>
    <property type="match status" value="1"/>
</dbReference>
<name>A0A3B0WBT5_9ZZZZ</name>
<reference evidence="12" key="1">
    <citation type="submission" date="2018-06" db="EMBL/GenBank/DDBJ databases">
        <authorList>
            <person name="Zhirakovskaya E."/>
        </authorList>
    </citation>
    <scope>NUCLEOTIDE SEQUENCE</scope>
</reference>
<dbReference type="PROSITE" id="PS50861">
    <property type="entry name" value="AA_TRNA_LIGASE_II_GLYAB"/>
    <property type="match status" value="1"/>
</dbReference>
<comment type="catalytic activity">
    <reaction evidence="10">
        <text>tRNA(Gly) + glycine + ATP = glycyl-tRNA(Gly) + AMP + diphosphate</text>
        <dbReference type="Rhea" id="RHEA:16013"/>
        <dbReference type="Rhea" id="RHEA-COMP:9664"/>
        <dbReference type="Rhea" id="RHEA-COMP:9683"/>
        <dbReference type="ChEBI" id="CHEBI:30616"/>
        <dbReference type="ChEBI" id="CHEBI:33019"/>
        <dbReference type="ChEBI" id="CHEBI:57305"/>
        <dbReference type="ChEBI" id="CHEBI:78442"/>
        <dbReference type="ChEBI" id="CHEBI:78522"/>
        <dbReference type="ChEBI" id="CHEBI:456215"/>
        <dbReference type="EC" id="6.1.1.14"/>
    </reaction>
</comment>
<evidence type="ECO:0000256" key="7">
    <source>
        <dbReference type="ARBA" id="ARBA00022840"/>
    </source>
</evidence>
<dbReference type="GO" id="GO:0004820">
    <property type="term" value="F:glycine-tRNA ligase activity"/>
    <property type="evidence" value="ECO:0007669"/>
    <property type="project" value="UniProtKB-EC"/>
</dbReference>
<dbReference type="Pfam" id="PF05746">
    <property type="entry name" value="DALR_1"/>
    <property type="match status" value="1"/>
</dbReference>
<dbReference type="PRINTS" id="PR01045">
    <property type="entry name" value="TRNASYNTHGB"/>
</dbReference>
<evidence type="ECO:0000256" key="3">
    <source>
        <dbReference type="ARBA" id="ARBA00012829"/>
    </source>
</evidence>
<dbReference type="HAMAP" id="MF_00255">
    <property type="entry name" value="Gly_tRNA_synth_beta"/>
    <property type="match status" value="1"/>
</dbReference>
<protein>
    <recommendedName>
        <fullName evidence="3">glycine--tRNA ligase</fullName>
        <ecNumber evidence="3">6.1.1.14</ecNumber>
    </recommendedName>
</protein>
<keyword evidence="6" id="KW-0547">Nucleotide-binding</keyword>
<evidence type="ECO:0000256" key="5">
    <source>
        <dbReference type="ARBA" id="ARBA00022598"/>
    </source>
</evidence>
<dbReference type="InterPro" id="IPR015944">
    <property type="entry name" value="Gly-tRNA-synth_bsu"/>
</dbReference>
<accession>A0A3B0WBT5</accession>
<dbReference type="SMART" id="SM00836">
    <property type="entry name" value="DALR_1"/>
    <property type="match status" value="1"/>
</dbReference>
<evidence type="ECO:0000256" key="9">
    <source>
        <dbReference type="ARBA" id="ARBA00023146"/>
    </source>
</evidence>
<dbReference type="InterPro" id="IPR008909">
    <property type="entry name" value="DALR_anticod-bd"/>
</dbReference>
<dbReference type="GO" id="GO:0005829">
    <property type="term" value="C:cytosol"/>
    <property type="evidence" value="ECO:0007669"/>
    <property type="project" value="TreeGrafter"/>
</dbReference>
<evidence type="ECO:0000313" key="12">
    <source>
        <dbReference type="EMBL" id="VAW53448.1"/>
    </source>
</evidence>
<dbReference type="SUPFAM" id="SSF109604">
    <property type="entry name" value="HD-domain/PDEase-like"/>
    <property type="match status" value="1"/>
</dbReference>